<keyword evidence="12" id="KW-1185">Reference proteome</keyword>
<evidence type="ECO:0000256" key="9">
    <source>
        <dbReference type="SAM" id="MobiDB-lite"/>
    </source>
</evidence>
<evidence type="ECO:0000259" key="10">
    <source>
        <dbReference type="SMART" id="SM01331"/>
    </source>
</evidence>
<comment type="caution">
    <text evidence="11">The sequence shown here is derived from an EMBL/GenBank/DDBJ whole genome shotgun (WGS) entry which is preliminary data.</text>
</comment>
<dbReference type="Gene3D" id="1.10.510.10">
    <property type="entry name" value="Transferase(Phosphotransferase) domain 1"/>
    <property type="match status" value="1"/>
</dbReference>
<evidence type="ECO:0000256" key="1">
    <source>
        <dbReference type="ARBA" id="ARBA00012513"/>
    </source>
</evidence>
<dbReference type="PANTHER" id="PTHR24419">
    <property type="entry name" value="INTERLEUKIN-1 RECEPTOR-ASSOCIATED KINASE"/>
    <property type="match status" value="1"/>
</dbReference>
<evidence type="ECO:0000256" key="4">
    <source>
        <dbReference type="ARBA" id="ARBA00022741"/>
    </source>
</evidence>
<organism evidence="11 12">
    <name type="scientific">Elsinoe batatas</name>
    <dbReference type="NCBI Taxonomy" id="2601811"/>
    <lineage>
        <taxon>Eukaryota</taxon>
        <taxon>Fungi</taxon>
        <taxon>Dikarya</taxon>
        <taxon>Ascomycota</taxon>
        <taxon>Pezizomycotina</taxon>
        <taxon>Dothideomycetes</taxon>
        <taxon>Dothideomycetidae</taxon>
        <taxon>Myriangiales</taxon>
        <taxon>Elsinoaceae</taxon>
        <taxon>Elsinoe</taxon>
    </lineage>
</organism>
<dbReference type="PANTHER" id="PTHR24419:SF18">
    <property type="entry name" value="SERINE_THREONINE-PROTEIN KINASE HASPIN"/>
    <property type="match status" value="1"/>
</dbReference>
<dbReference type="InterPro" id="IPR024604">
    <property type="entry name" value="GSG2_C"/>
</dbReference>
<feature type="compositionally biased region" description="Basic residues" evidence="9">
    <location>
        <begin position="1"/>
        <end position="12"/>
    </location>
</feature>
<dbReference type="OrthoDB" id="21018at2759"/>
<evidence type="ECO:0000256" key="5">
    <source>
        <dbReference type="ARBA" id="ARBA00022777"/>
    </source>
</evidence>
<dbReference type="EC" id="2.7.11.1" evidence="1"/>
<dbReference type="AlphaFoldDB" id="A0A8K0PCX3"/>
<dbReference type="Pfam" id="PF12330">
    <property type="entry name" value="Haspin_kinase"/>
    <property type="match status" value="1"/>
</dbReference>
<dbReference type="GO" id="GO:0000278">
    <property type="term" value="P:mitotic cell cycle"/>
    <property type="evidence" value="ECO:0007669"/>
    <property type="project" value="TreeGrafter"/>
</dbReference>
<protein>
    <recommendedName>
        <fullName evidence="1">non-specific serine/threonine protein kinase</fullName>
        <ecNumber evidence="1">2.7.11.1</ecNumber>
    </recommendedName>
</protein>
<keyword evidence="2" id="KW-0723">Serine/threonine-protein kinase</keyword>
<keyword evidence="6" id="KW-0067">ATP-binding</keyword>
<keyword evidence="3" id="KW-0808">Transferase</keyword>
<evidence type="ECO:0000313" key="12">
    <source>
        <dbReference type="Proteomes" id="UP000809789"/>
    </source>
</evidence>
<feature type="compositionally biased region" description="Polar residues" evidence="9">
    <location>
        <begin position="84"/>
        <end position="94"/>
    </location>
</feature>
<evidence type="ECO:0000256" key="8">
    <source>
        <dbReference type="ARBA" id="ARBA00048679"/>
    </source>
</evidence>
<feature type="compositionally biased region" description="Polar residues" evidence="9">
    <location>
        <begin position="349"/>
        <end position="361"/>
    </location>
</feature>
<dbReference type="EMBL" id="JAESVG020000008">
    <property type="protein sequence ID" value="KAG8625051.1"/>
    <property type="molecule type" value="Genomic_DNA"/>
</dbReference>
<dbReference type="Proteomes" id="UP000809789">
    <property type="component" value="Unassembled WGS sequence"/>
</dbReference>
<dbReference type="GO" id="GO:0072354">
    <property type="term" value="F:histone H3T3 kinase activity"/>
    <property type="evidence" value="ECO:0007669"/>
    <property type="project" value="TreeGrafter"/>
</dbReference>
<proteinExistence type="predicted"/>
<evidence type="ECO:0000256" key="7">
    <source>
        <dbReference type="ARBA" id="ARBA00047899"/>
    </source>
</evidence>
<dbReference type="GO" id="GO:0005524">
    <property type="term" value="F:ATP binding"/>
    <property type="evidence" value="ECO:0007669"/>
    <property type="project" value="UniProtKB-KW"/>
</dbReference>
<feature type="compositionally biased region" description="Polar residues" evidence="9">
    <location>
        <begin position="127"/>
        <end position="157"/>
    </location>
</feature>
<comment type="catalytic activity">
    <reaction evidence="8">
        <text>L-seryl-[protein] + ATP = O-phospho-L-seryl-[protein] + ADP + H(+)</text>
        <dbReference type="Rhea" id="RHEA:17989"/>
        <dbReference type="Rhea" id="RHEA-COMP:9863"/>
        <dbReference type="Rhea" id="RHEA-COMP:11604"/>
        <dbReference type="ChEBI" id="CHEBI:15378"/>
        <dbReference type="ChEBI" id="CHEBI:29999"/>
        <dbReference type="ChEBI" id="CHEBI:30616"/>
        <dbReference type="ChEBI" id="CHEBI:83421"/>
        <dbReference type="ChEBI" id="CHEBI:456216"/>
        <dbReference type="EC" id="2.7.11.1"/>
    </reaction>
</comment>
<gene>
    <name evidence="11" type="ORF">KVT40_006802</name>
</gene>
<reference evidence="11" key="1">
    <citation type="submission" date="2021-07" db="EMBL/GenBank/DDBJ databases">
        <title>Elsinoe batatas strain:CRI-CJ2 Genome sequencing and assembly.</title>
        <authorList>
            <person name="Huang L."/>
        </authorList>
    </citation>
    <scope>NUCLEOTIDE SEQUENCE</scope>
    <source>
        <strain evidence="11">CRI-CJ2</strain>
    </source>
</reference>
<feature type="region of interest" description="Disordered" evidence="9">
    <location>
        <begin position="45"/>
        <end position="157"/>
    </location>
</feature>
<feature type="region of interest" description="Disordered" evidence="9">
    <location>
        <begin position="336"/>
        <end position="361"/>
    </location>
</feature>
<dbReference type="GO" id="GO:0035556">
    <property type="term" value="P:intracellular signal transduction"/>
    <property type="evidence" value="ECO:0007669"/>
    <property type="project" value="TreeGrafter"/>
</dbReference>
<evidence type="ECO:0000256" key="2">
    <source>
        <dbReference type="ARBA" id="ARBA00022527"/>
    </source>
</evidence>
<dbReference type="SMART" id="SM01331">
    <property type="entry name" value="DUF3635"/>
    <property type="match status" value="1"/>
</dbReference>
<name>A0A8K0PCX3_9PEZI</name>
<feature type="compositionally biased region" description="Basic and acidic residues" evidence="9">
    <location>
        <begin position="45"/>
        <end position="54"/>
    </location>
</feature>
<accession>A0A8K0PCX3</accession>
<feature type="domain" description="Serine/threonine-protein kinase haspin C-terminal" evidence="10">
    <location>
        <begin position="477"/>
        <end position="604"/>
    </location>
</feature>
<keyword evidence="5" id="KW-0418">Kinase</keyword>
<dbReference type="GO" id="GO:0005634">
    <property type="term" value="C:nucleus"/>
    <property type="evidence" value="ECO:0007669"/>
    <property type="project" value="TreeGrafter"/>
</dbReference>
<dbReference type="Gene3D" id="3.30.200.20">
    <property type="entry name" value="Phosphorylase Kinase, domain 1"/>
    <property type="match status" value="1"/>
</dbReference>
<evidence type="ECO:0000256" key="3">
    <source>
        <dbReference type="ARBA" id="ARBA00022679"/>
    </source>
</evidence>
<evidence type="ECO:0000256" key="6">
    <source>
        <dbReference type="ARBA" id="ARBA00022840"/>
    </source>
</evidence>
<comment type="catalytic activity">
    <reaction evidence="7">
        <text>L-threonyl-[protein] + ATP = O-phospho-L-threonyl-[protein] + ADP + H(+)</text>
        <dbReference type="Rhea" id="RHEA:46608"/>
        <dbReference type="Rhea" id="RHEA-COMP:11060"/>
        <dbReference type="Rhea" id="RHEA-COMP:11605"/>
        <dbReference type="ChEBI" id="CHEBI:15378"/>
        <dbReference type="ChEBI" id="CHEBI:30013"/>
        <dbReference type="ChEBI" id="CHEBI:30616"/>
        <dbReference type="ChEBI" id="CHEBI:61977"/>
        <dbReference type="ChEBI" id="CHEBI:456216"/>
        <dbReference type="EC" id="2.7.11.1"/>
    </reaction>
</comment>
<evidence type="ECO:0000313" key="11">
    <source>
        <dbReference type="EMBL" id="KAG8625051.1"/>
    </source>
</evidence>
<keyword evidence="4" id="KW-0547">Nucleotide-binding</keyword>
<sequence>MAPRRTYGKRPKAFPVRTLHDSPFKDEQEAQIDNLADDFVRLEVKDTTDGGLDRRPRHALRPISRNERSSKAPNGEFKNKAVETGQTQTVSSCRKTGKKSALRIQPKVEITPSEESHKTTGKYADQSELQTQKSPQPNPTSDSTEASFSVSPHSTLPTDLHEHLSPLLPFCNNPLTPFSAFSATLAPHFTISKLAEASFSQVFLLSSPTLSSTHRSVLKLIPLLPSSTSLPTKPSRSAKQLLSLSSSPSAVATETRLLAHLTNIPGFTAYRALHLLSGRPGSAFTKACRTWNAQQKAQGKEGSYLPDPGRKGNYSDEQIWAVIEMGDAGLDLERWLEAPPSSPSHLSSADPTTPDQPSQPSLHSYGIAAIFDIFWQIVLAAGKGEVSSQWESRDLHCGNICVRQRRPLGSLTPREAMVRRLASCALASSSSEMQTKRRKLGLTGLEVTIIDYTISRAEVINAKGEKEVAYIDLDQDEGLFEGDEEVEYQYAIYRYMRAAVVAGDPLASGQEVRRGLQREDWKGGERWRGFRAETNVVWLYYLLGKLLENYQWGCERECEMDGEGHRLLVARERIMEDVMEKVRELLKLENWKVSGIRSAGDLISVALKEGWLEFEDVVGLIGEERERKKSKKVHSRTKTAGKA</sequence>
<dbReference type="GO" id="GO:0005737">
    <property type="term" value="C:cytoplasm"/>
    <property type="evidence" value="ECO:0007669"/>
    <property type="project" value="TreeGrafter"/>
</dbReference>
<feature type="region of interest" description="Disordered" evidence="9">
    <location>
        <begin position="1"/>
        <end position="26"/>
    </location>
</feature>